<organism evidence="1 4">
    <name type="scientific">Eastern grey kangaroopox virus</name>
    <dbReference type="NCBI Taxonomy" id="2042482"/>
    <lineage>
        <taxon>Viruses</taxon>
        <taxon>Varidnaviria</taxon>
        <taxon>Bamfordvirae</taxon>
        <taxon>Nucleocytoviricota</taxon>
        <taxon>Pokkesviricetes</taxon>
        <taxon>Chitovirales</taxon>
        <taxon>Poxviridae</taxon>
        <taxon>Chordopoxvirinae</taxon>
        <taxon>Macropopoxvirus</taxon>
        <taxon>Macropopoxvirus mgiganteuspox</taxon>
        <taxon>Eastern kangaroopox virus</taxon>
    </lineage>
</organism>
<dbReference type="Proteomes" id="UP000318205">
    <property type="component" value="Segment"/>
</dbReference>
<accession>A0A2H4QTK7</accession>
<evidence type="ECO:0000313" key="3">
    <source>
        <dbReference type="Proteomes" id="UP000318014"/>
    </source>
</evidence>
<protein>
    <submittedName>
        <fullName evidence="1">Uncharacterized protein</fullName>
    </submittedName>
</protein>
<keyword evidence="4" id="KW-1185">Reference proteome</keyword>
<reference evidence="2 3" key="1">
    <citation type="journal article" date="2017" name="Sci. Rep.">
        <title>Molecular and microscopic characterization of a novel Eastern grey kangaroopox virus genome directly from a clinical sample.</title>
        <authorList>
            <person name="Sarker S."/>
            <person name="Roberts H.K."/>
            <person name="Tidd N."/>
            <person name="Ault S."/>
            <person name="Ladmore G."/>
            <person name="Peters A."/>
            <person name="Forwood J.K."/>
            <person name="Helbig K."/>
            <person name="Raidal S.R."/>
        </authorList>
    </citation>
    <scope>NUCLEOTIDE SEQUENCE [LARGE SCALE GENOMIC DNA]</scope>
    <source>
        <strain evidence="2 3">NSW</strain>
    </source>
</reference>
<name>A0A2C9DT54_9POXV</name>
<accession>A0A2C9DT54</accession>
<evidence type="ECO:0000313" key="1">
    <source>
        <dbReference type="EMBL" id="ATI21187.1"/>
    </source>
</evidence>
<evidence type="ECO:0000313" key="4">
    <source>
        <dbReference type="Proteomes" id="UP000318205"/>
    </source>
</evidence>
<dbReference type="EMBL" id="MF661791">
    <property type="protein sequence ID" value="ATX75093.2"/>
    <property type="molecule type" value="Genomic_DNA"/>
</dbReference>
<reference evidence="1 4" key="2">
    <citation type="journal article" date="2017" name="Virus Res.">
        <title>Complete genomic characterisation of two novel poxviruses (WKPV and EKPV) from western and eastern grey kangaroos.</title>
        <authorList>
            <person name="Bennett M."/>
            <person name="Tu S.L."/>
            <person name="Upton C."/>
            <person name="McArtor C."/>
            <person name="Gillett A."/>
            <person name="Laird T."/>
            <person name="O'Dea M."/>
        </authorList>
    </citation>
    <scope>NUCLEOTIDE SEQUENCE [LARGE SCALE GENOMIC DNA]</scope>
    <source>
        <strain evidence="1">Sunshine Coast</strain>
    </source>
</reference>
<dbReference type="EMBL" id="MF467281">
    <property type="protein sequence ID" value="ATI21187.1"/>
    <property type="molecule type" value="Genomic_DNA"/>
</dbReference>
<evidence type="ECO:0000313" key="2">
    <source>
        <dbReference type="EMBL" id="ATX75093.2"/>
    </source>
</evidence>
<reference evidence="2" key="3">
    <citation type="submission" date="2018-08" db="EMBL/GenBank/DDBJ databases">
        <authorList>
            <person name="Ferrada E.E."/>
            <person name="Latorre B.A."/>
        </authorList>
    </citation>
    <scope>NUCLEOTIDE SEQUENCE</scope>
    <source>
        <strain evidence="2">NSW</strain>
    </source>
</reference>
<proteinExistence type="predicted"/>
<dbReference type="Proteomes" id="UP000318014">
    <property type="component" value="Genome"/>
</dbReference>
<gene>
    <name evidence="2" type="ORF">EKPV-NSW-ORF106</name>
</gene>
<sequence length="110" mass="11831">MLLLLLVLVIFLFIASNKATLVARAPENASREATVAALRAAREDKISAAEALASVDSRLAVLRARLHATTSLSGGVGIVEAYRPEADTDRIDPGRAMRMAYDLASRLRLL</sequence>